<sequence length="57" mass="6090">MRKVISTGSVDAAHAVDGDLFDEGLTGQHGGLVELALLRVGNGHLRLLGWVLWCPTH</sequence>
<accession>A0A2P2C2Q3</accession>
<gene>
    <name evidence="1" type="ORF">NOCA2330007</name>
</gene>
<name>A0A2P2C2Q3_9ZZZZ</name>
<reference evidence="1" key="1">
    <citation type="submission" date="2015-08" db="EMBL/GenBank/DDBJ databases">
        <authorList>
            <person name="Babu N.S."/>
            <person name="Beckwith C.J."/>
            <person name="Beseler K.G."/>
            <person name="Brison A."/>
            <person name="Carone J.V."/>
            <person name="Caskin T.P."/>
            <person name="Diamond M."/>
            <person name="Durham M.E."/>
            <person name="Foxe J.M."/>
            <person name="Go M."/>
            <person name="Henderson B.A."/>
            <person name="Jones I.B."/>
            <person name="McGettigan J.A."/>
            <person name="Micheletti S.J."/>
            <person name="Nasrallah M.E."/>
            <person name="Ortiz D."/>
            <person name="Piller C.R."/>
            <person name="Privatt S.R."/>
            <person name="Schneider S.L."/>
            <person name="Sharp S."/>
            <person name="Smith T.C."/>
            <person name="Stanton J.D."/>
            <person name="Ullery H.E."/>
            <person name="Wilson R.J."/>
            <person name="Serrano M.G."/>
            <person name="Buck G."/>
            <person name="Lee V."/>
            <person name="Wang Y."/>
            <person name="Carvalho R."/>
            <person name="Voegtly L."/>
            <person name="Shi R."/>
            <person name="Duckworth R."/>
            <person name="Johnson A."/>
            <person name="Loviza R."/>
            <person name="Walstead R."/>
            <person name="Shah Z."/>
            <person name="Kiflezghi M."/>
            <person name="Wade K."/>
            <person name="Ball S.L."/>
            <person name="Bradley K.W."/>
            <person name="Asai D.J."/>
            <person name="Bowman C.A."/>
            <person name="Russell D.A."/>
            <person name="Pope W.H."/>
            <person name="Jacobs-Sera D."/>
            <person name="Hendrix R.W."/>
            <person name="Hatfull G.F."/>
        </authorList>
    </citation>
    <scope>NUCLEOTIDE SEQUENCE</scope>
</reference>
<dbReference type="EMBL" id="CZKA01000027">
    <property type="protein sequence ID" value="CUR56266.1"/>
    <property type="molecule type" value="Genomic_DNA"/>
</dbReference>
<evidence type="ECO:0000313" key="1">
    <source>
        <dbReference type="EMBL" id="CUR56266.1"/>
    </source>
</evidence>
<protein>
    <submittedName>
        <fullName evidence="1">Uncharacterized protein</fullName>
    </submittedName>
</protein>
<dbReference type="AlphaFoldDB" id="A0A2P2C2Q3"/>
<proteinExistence type="predicted"/>
<organism evidence="1">
    <name type="scientific">metagenome</name>
    <dbReference type="NCBI Taxonomy" id="256318"/>
    <lineage>
        <taxon>unclassified sequences</taxon>
        <taxon>metagenomes</taxon>
    </lineage>
</organism>